<protein>
    <submittedName>
        <fullName evidence="2">Putative bifunctional protein: sulfite reductase [NADPH] flavoprotein alpha-component; iron-uptake factor</fullName>
    </submittedName>
</protein>
<accession>A0A128EKZ9</accession>
<evidence type="ECO:0000313" key="3">
    <source>
        <dbReference type="Proteomes" id="UP000069632"/>
    </source>
</evidence>
<keyword evidence="1" id="KW-1133">Transmembrane helix</keyword>
<dbReference type="RefSeq" id="WP_075493032.1">
    <property type="nucleotide sequence ID" value="NZ_CP053844.1"/>
</dbReference>
<dbReference type="PANTHER" id="PTHR34219:SF3">
    <property type="entry name" value="BLL7967 PROTEIN"/>
    <property type="match status" value="1"/>
</dbReference>
<evidence type="ECO:0000313" key="2">
    <source>
        <dbReference type="EMBL" id="CZE46698.1"/>
    </source>
</evidence>
<evidence type="ECO:0000256" key="1">
    <source>
        <dbReference type="SAM" id="Phobius"/>
    </source>
</evidence>
<dbReference type="PANTHER" id="PTHR34219">
    <property type="entry name" value="IRON-REGULATED INNER MEMBRANE PROTEIN-RELATED"/>
    <property type="match status" value="1"/>
</dbReference>
<organism evidence="2 3">
    <name type="scientific">Campylobacter geochelonis</name>
    <dbReference type="NCBI Taxonomy" id="1780362"/>
    <lineage>
        <taxon>Bacteria</taxon>
        <taxon>Pseudomonadati</taxon>
        <taxon>Campylobacterota</taxon>
        <taxon>Epsilonproteobacteria</taxon>
        <taxon>Campylobacterales</taxon>
        <taxon>Campylobacteraceae</taxon>
        <taxon>Campylobacter</taxon>
    </lineage>
</organism>
<dbReference type="OrthoDB" id="9816402at2"/>
<proteinExistence type="predicted"/>
<dbReference type="EMBL" id="FIZP01000001">
    <property type="protein sequence ID" value="CZE46698.1"/>
    <property type="molecule type" value="Genomic_DNA"/>
</dbReference>
<sequence>MKKVLLKLHLYLGLVFGVIIAVIGVSGAFISYQSEILEVLNKSSIKVVPQTTTISLDKMALNVQKLYPNSPITGVYVYSDKSRSVRFSVAVEPGKRGIKNVFVNPYNGEILPQYRYQGFFNFMLNVHKRLSLGGAGREVVAVSTVLLIFFSISGVILYYKALKYNFIKAMKIPLKGSLHALSYKWHCALGIWFLVPILLMCLTGLYWSYDWYRSGFLKVLNYERVVKKRVVSAPKVSQISGLDTVFDEFGKKFEYESAWVRFPLNLTNQEISFYKKGYTHIRQTNLVRIDAKNGEILSQNLYEEKPLNAKFASSVLPLHSGEFFGEIGKFIFMVASFLMALFGATGYILWFKKHKKKAKKVKA</sequence>
<feature type="transmembrane region" description="Helical" evidence="1">
    <location>
        <begin position="12"/>
        <end position="32"/>
    </location>
</feature>
<keyword evidence="1" id="KW-0472">Membrane</keyword>
<feature type="transmembrane region" description="Helical" evidence="1">
    <location>
        <begin position="183"/>
        <end position="207"/>
    </location>
</feature>
<dbReference type="Pfam" id="PF03929">
    <property type="entry name" value="PepSY_TM"/>
    <property type="match status" value="1"/>
</dbReference>
<keyword evidence="3" id="KW-1185">Reference proteome</keyword>
<reference evidence="2 3" key="1">
    <citation type="submission" date="2016-02" db="EMBL/GenBank/DDBJ databases">
        <authorList>
            <consortium name="Pathogen Informatics"/>
        </authorList>
    </citation>
    <scope>NUCLEOTIDE SEQUENCE [LARGE SCALE GENOMIC DNA]</scope>
    <source>
        <strain evidence="2 3">RC20</strain>
    </source>
</reference>
<feature type="transmembrane region" description="Helical" evidence="1">
    <location>
        <begin position="139"/>
        <end position="162"/>
    </location>
</feature>
<dbReference type="Proteomes" id="UP000069632">
    <property type="component" value="Unassembled WGS sequence"/>
</dbReference>
<dbReference type="AlphaFoldDB" id="A0A128EKZ9"/>
<gene>
    <name evidence="2" type="ORF">ERS672216_00509</name>
</gene>
<dbReference type="InterPro" id="IPR005625">
    <property type="entry name" value="PepSY-ass_TM"/>
</dbReference>
<feature type="transmembrane region" description="Helical" evidence="1">
    <location>
        <begin position="330"/>
        <end position="350"/>
    </location>
</feature>
<keyword evidence="1" id="KW-0812">Transmembrane</keyword>
<name>A0A128EKZ9_9BACT</name>